<name>A0A3M9MP10_9BACT</name>
<dbReference type="RefSeq" id="WP_123133725.1">
    <property type="nucleotide sequence ID" value="NZ_JBHMAD010000008.1"/>
</dbReference>
<dbReference type="AlphaFoldDB" id="A0A3M9MP10"/>
<feature type="region of interest" description="Disordered" evidence="1">
    <location>
        <begin position="1"/>
        <end position="38"/>
    </location>
</feature>
<keyword evidence="3" id="KW-1185">Reference proteome</keyword>
<reference evidence="2 3" key="1">
    <citation type="submission" date="2018-11" db="EMBL/GenBank/DDBJ databases">
        <title>Rufibacter latericius sp. nov., isolated from water in Baiyang Lake.</title>
        <authorList>
            <person name="Yang Y."/>
        </authorList>
    </citation>
    <scope>NUCLEOTIDE SEQUENCE [LARGE SCALE GENOMIC DNA]</scope>
    <source>
        <strain evidence="2 3">MCC P1</strain>
    </source>
</reference>
<dbReference type="EMBL" id="RJJE01000017">
    <property type="protein sequence ID" value="RNI27256.1"/>
    <property type="molecule type" value="Genomic_DNA"/>
</dbReference>
<protein>
    <submittedName>
        <fullName evidence="2">Uncharacterized protein</fullName>
    </submittedName>
</protein>
<dbReference type="Proteomes" id="UP000271010">
    <property type="component" value="Unassembled WGS sequence"/>
</dbReference>
<comment type="caution">
    <text evidence="2">The sequence shown here is derived from an EMBL/GenBank/DDBJ whole genome shotgun (WGS) entry which is preliminary data.</text>
</comment>
<evidence type="ECO:0000313" key="3">
    <source>
        <dbReference type="Proteomes" id="UP000271010"/>
    </source>
</evidence>
<sequence length="61" mass="6644">MDNIETGSGLLSGKEAQKSKMKNKKGRKKFKNSSAQHYVSGNSTKKLFAAMHGACHKPAHI</sequence>
<evidence type="ECO:0000313" key="2">
    <source>
        <dbReference type="EMBL" id="RNI27256.1"/>
    </source>
</evidence>
<proteinExistence type="predicted"/>
<gene>
    <name evidence="2" type="ORF">EFA69_13955</name>
</gene>
<organism evidence="2 3">
    <name type="scientific">Rufibacter immobilis</name>
    <dbReference type="NCBI Taxonomy" id="1348778"/>
    <lineage>
        <taxon>Bacteria</taxon>
        <taxon>Pseudomonadati</taxon>
        <taxon>Bacteroidota</taxon>
        <taxon>Cytophagia</taxon>
        <taxon>Cytophagales</taxon>
        <taxon>Hymenobacteraceae</taxon>
        <taxon>Rufibacter</taxon>
    </lineage>
</organism>
<accession>A0A3M9MP10</accession>
<evidence type="ECO:0000256" key="1">
    <source>
        <dbReference type="SAM" id="MobiDB-lite"/>
    </source>
</evidence>
<feature type="compositionally biased region" description="Basic residues" evidence="1">
    <location>
        <begin position="19"/>
        <end position="31"/>
    </location>
</feature>